<evidence type="ECO:0000313" key="2">
    <source>
        <dbReference type="Proteomes" id="UP001454036"/>
    </source>
</evidence>
<dbReference type="EMBL" id="BAABME010000100">
    <property type="protein sequence ID" value="GAA0139569.1"/>
    <property type="molecule type" value="Genomic_DNA"/>
</dbReference>
<protein>
    <submittedName>
        <fullName evidence="1">Uncharacterized protein</fullName>
    </submittedName>
</protein>
<keyword evidence="2" id="KW-1185">Reference proteome</keyword>
<dbReference type="Proteomes" id="UP001454036">
    <property type="component" value="Unassembled WGS sequence"/>
</dbReference>
<gene>
    <name evidence="1" type="ORF">LIER_01087</name>
</gene>
<comment type="caution">
    <text evidence="1">The sequence shown here is derived from an EMBL/GenBank/DDBJ whole genome shotgun (WGS) entry which is preliminary data.</text>
</comment>
<accession>A0AAV3NJP7</accession>
<sequence>MASCFGPRVVHILNTFFGSLSSDGKLQISSCCRPLMGLSSGIFRVQISLSVVPLLIGMYFPLPSWFSSAWSRRGSIHVPSADFPESRQFHAG</sequence>
<proteinExistence type="predicted"/>
<organism evidence="1 2">
    <name type="scientific">Lithospermum erythrorhizon</name>
    <name type="common">Purple gromwell</name>
    <name type="synonym">Lithospermum officinale var. erythrorhizon</name>
    <dbReference type="NCBI Taxonomy" id="34254"/>
    <lineage>
        <taxon>Eukaryota</taxon>
        <taxon>Viridiplantae</taxon>
        <taxon>Streptophyta</taxon>
        <taxon>Embryophyta</taxon>
        <taxon>Tracheophyta</taxon>
        <taxon>Spermatophyta</taxon>
        <taxon>Magnoliopsida</taxon>
        <taxon>eudicotyledons</taxon>
        <taxon>Gunneridae</taxon>
        <taxon>Pentapetalae</taxon>
        <taxon>asterids</taxon>
        <taxon>lamiids</taxon>
        <taxon>Boraginales</taxon>
        <taxon>Boraginaceae</taxon>
        <taxon>Boraginoideae</taxon>
        <taxon>Lithospermeae</taxon>
        <taxon>Lithospermum</taxon>
    </lineage>
</organism>
<dbReference type="AlphaFoldDB" id="A0AAV3NJP7"/>
<reference evidence="1 2" key="1">
    <citation type="submission" date="2024-01" db="EMBL/GenBank/DDBJ databases">
        <title>The complete chloroplast genome sequence of Lithospermum erythrorhizon: insights into the phylogenetic relationship among Boraginaceae species and the maternal lineages of purple gromwells.</title>
        <authorList>
            <person name="Okada T."/>
            <person name="Watanabe K."/>
        </authorList>
    </citation>
    <scope>NUCLEOTIDE SEQUENCE [LARGE SCALE GENOMIC DNA]</scope>
</reference>
<evidence type="ECO:0000313" key="1">
    <source>
        <dbReference type="EMBL" id="GAA0139569.1"/>
    </source>
</evidence>
<name>A0AAV3NJP7_LITER</name>